<keyword evidence="6" id="KW-0808">Transferase</keyword>
<feature type="region of interest" description="Disordered" evidence="12">
    <location>
        <begin position="393"/>
        <end position="413"/>
    </location>
</feature>
<sequence length="413" mass="43080">MSRNPSGPDPGPRTAVVLAAGEGRRLRPLTAHRPKPMLPAGTRPILEHVLDALVDAGVREVHLVVGYAGDRVRSHVGDEYRGLAVAYHEQTHQLGSGHALLQARDAIDAPFLVVNGDQIVDTEMVEEVRRGHGRDGDHGRGSTGATMAVVEADRAPQYGAVSLDGDRVSDLVEQPGGDDYRLLNAGVYAFDPDVFEALESVDRRDGAILLPDAVARRIAAGSEVRAVRTDAYWRDATYPWDLRTLTREVLSNRDVSLPEVRRNVYVADDARIHASATLVPPVAIDAGVVVRAGAVVGPNAAIGTGSTVGTGAVVRDTVIDADCRIGANATVVDLVSGESVRVGAGATVSGGPGDVRRGTTVHEDIELGAVLADRAELGGGAVAEPGTIVGHDARVGPGATVGGEIDDGSEVVR</sequence>
<evidence type="ECO:0000259" key="14">
    <source>
        <dbReference type="Pfam" id="PF25087"/>
    </source>
</evidence>
<comment type="pathway">
    <text evidence="1">Nucleotide-sugar biosynthesis; UDP-N-acetyl-alpha-D-glucosamine biosynthesis; N-acetyl-alpha-D-glucosamine 1-phosphate from alpha-D-glucosamine 6-phosphate (route II): step 2/2.</text>
</comment>
<dbReference type="Pfam" id="PF25087">
    <property type="entry name" value="GMPPB_C"/>
    <property type="match status" value="1"/>
</dbReference>
<evidence type="ECO:0000256" key="8">
    <source>
        <dbReference type="ARBA" id="ARBA00023268"/>
    </source>
</evidence>
<evidence type="ECO:0000256" key="11">
    <source>
        <dbReference type="ARBA" id="ARBA00048493"/>
    </source>
</evidence>
<organism evidence="15 16">
    <name type="scientific">Halopenitus salinus</name>
    <dbReference type="NCBI Taxonomy" id="1198295"/>
    <lineage>
        <taxon>Archaea</taxon>
        <taxon>Methanobacteriati</taxon>
        <taxon>Methanobacteriota</taxon>
        <taxon>Stenosarchaea group</taxon>
        <taxon>Halobacteria</taxon>
        <taxon>Halobacteriales</taxon>
        <taxon>Haloferacaceae</taxon>
        <taxon>Halopenitus</taxon>
    </lineage>
</organism>
<dbReference type="GO" id="GO:0003977">
    <property type="term" value="F:UDP-N-acetylglucosamine diphosphorylase activity"/>
    <property type="evidence" value="ECO:0007669"/>
    <property type="project" value="UniProtKB-EC"/>
</dbReference>
<evidence type="ECO:0000256" key="2">
    <source>
        <dbReference type="ARBA" id="ARBA00005208"/>
    </source>
</evidence>
<evidence type="ECO:0000256" key="9">
    <source>
        <dbReference type="ARBA" id="ARBA00023315"/>
    </source>
</evidence>
<dbReference type="SUPFAM" id="SSF51161">
    <property type="entry name" value="Trimeric LpxA-like enzymes"/>
    <property type="match status" value="1"/>
</dbReference>
<evidence type="ECO:0000256" key="1">
    <source>
        <dbReference type="ARBA" id="ARBA00005166"/>
    </source>
</evidence>
<dbReference type="EC" id="2.7.7.23" evidence="4"/>
<feature type="compositionally biased region" description="Acidic residues" evidence="12">
    <location>
        <begin position="404"/>
        <end position="413"/>
    </location>
</feature>
<evidence type="ECO:0000256" key="12">
    <source>
        <dbReference type="SAM" id="MobiDB-lite"/>
    </source>
</evidence>
<comment type="catalytic activity">
    <reaction evidence="11">
        <text>N-acetyl-alpha-D-glucosamine 1-phosphate + UTP + H(+) = UDP-N-acetyl-alpha-D-glucosamine + diphosphate</text>
        <dbReference type="Rhea" id="RHEA:13509"/>
        <dbReference type="ChEBI" id="CHEBI:15378"/>
        <dbReference type="ChEBI" id="CHEBI:33019"/>
        <dbReference type="ChEBI" id="CHEBI:46398"/>
        <dbReference type="ChEBI" id="CHEBI:57705"/>
        <dbReference type="ChEBI" id="CHEBI:57776"/>
        <dbReference type="EC" id="2.7.7.23"/>
    </reaction>
</comment>
<evidence type="ECO:0000256" key="10">
    <source>
        <dbReference type="ARBA" id="ARBA00048247"/>
    </source>
</evidence>
<dbReference type="Proteomes" id="UP001596296">
    <property type="component" value="Unassembled WGS sequence"/>
</dbReference>
<keyword evidence="16" id="KW-1185">Reference proteome</keyword>
<dbReference type="RefSeq" id="WP_379745285.1">
    <property type="nucleotide sequence ID" value="NZ_JBHSVN010000001.1"/>
</dbReference>
<proteinExistence type="predicted"/>
<evidence type="ECO:0000256" key="6">
    <source>
        <dbReference type="ARBA" id="ARBA00022679"/>
    </source>
</evidence>
<dbReference type="GO" id="GO:0019134">
    <property type="term" value="F:glucosamine-1-phosphate N-acetyltransferase activity"/>
    <property type="evidence" value="ECO:0007669"/>
    <property type="project" value="UniProtKB-EC"/>
</dbReference>
<keyword evidence="9" id="KW-0012">Acyltransferase</keyword>
<dbReference type="AlphaFoldDB" id="A0ABD5UZ84"/>
<keyword evidence="7" id="KW-0548">Nucleotidyltransferase</keyword>
<comment type="caution">
    <text evidence="15">The sequence shown here is derived from an EMBL/GenBank/DDBJ whole genome shotgun (WGS) entry which is preliminary data.</text>
</comment>
<evidence type="ECO:0000256" key="4">
    <source>
        <dbReference type="ARBA" id="ARBA00012457"/>
    </source>
</evidence>
<evidence type="ECO:0000256" key="5">
    <source>
        <dbReference type="ARBA" id="ARBA00013414"/>
    </source>
</evidence>
<dbReference type="Gene3D" id="2.160.10.10">
    <property type="entry name" value="Hexapeptide repeat proteins"/>
    <property type="match status" value="1"/>
</dbReference>
<dbReference type="InterPro" id="IPR029044">
    <property type="entry name" value="Nucleotide-diphossugar_trans"/>
</dbReference>
<dbReference type="Pfam" id="PF00483">
    <property type="entry name" value="NTP_transferase"/>
    <property type="match status" value="1"/>
</dbReference>
<dbReference type="PANTHER" id="PTHR43584">
    <property type="entry name" value="NUCLEOTIDYL TRANSFERASE"/>
    <property type="match status" value="1"/>
</dbReference>
<keyword evidence="8" id="KW-0511">Multifunctional enzyme</keyword>
<feature type="domain" description="Mannose-1-phosphate guanyltransferase C-terminal" evidence="14">
    <location>
        <begin position="279"/>
        <end position="396"/>
    </location>
</feature>
<evidence type="ECO:0000256" key="7">
    <source>
        <dbReference type="ARBA" id="ARBA00022695"/>
    </source>
</evidence>
<dbReference type="InterPro" id="IPR005835">
    <property type="entry name" value="NTP_transferase_dom"/>
</dbReference>
<comment type="pathway">
    <text evidence="2">Nucleotide-sugar biosynthesis; UDP-N-acetyl-alpha-D-glucosamine biosynthesis; UDP-N-acetyl-alpha-D-glucosamine from N-acetyl-alpha-D-glucosamine 1-phosphate: step 1/1.</text>
</comment>
<dbReference type="EMBL" id="JBHSXL010000009">
    <property type="protein sequence ID" value="MFC6893482.1"/>
    <property type="molecule type" value="Genomic_DNA"/>
</dbReference>
<dbReference type="SUPFAM" id="SSF53448">
    <property type="entry name" value="Nucleotide-diphospho-sugar transferases"/>
    <property type="match status" value="1"/>
</dbReference>
<reference evidence="15 16" key="1">
    <citation type="journal article" date="2019" name="Int. J. Syst. Evol. Microbiol.">
        <title>The Global Catalogue of Microorganisms (GCM) 10K type strain sequencing project: providing services to taxonomists for standard genome sequencing and annotation.</title>
        <authorList>
            <consortium name="The Broad Institute Genomics Platform"/>
            <consortium name="The Broad Institute Genome Sequencing Center for Infectious Disease"/>
            <person name="Wu L."/>
            <person name="Ma J."/>
        </authorList>
    </citation>
    <scope>NUCLEOTIDE SEQUENCE [LARGE SCALE GENOMIC DNA]</scope>
    <source>
        <strain evidence="15 16">SKJ47</strain>
    </source>
</reference>
<dbReference type="InterPro" id="IPR011004">
    <property type="entry name" value="Trimer_LpxA-like_sf"/>
</dbReference>
<evidence type="ECO:0000313" key="16">
    <source>
        <dbReference type="Proteomes" id="UP001596296"/>
    </source>
</evidence>
<evidence type="ECO:0000256" key="3">
    <source>
        <dbReference type="ARBA" id="ARBA00012225"/>
    </source>
</evidence>
<dbReference type="InterPro" id="IPR050065">
    <property type="entry name" value="GlmU-like"/>
</dbReference>
<dbReference type="PANTHER" id="PTHR43584:SF8">
    <property type="entry name" value="N-ACETYLMURAMATE ALPHA-1-PHOSPHATE URIDYLYLTRANSFERASE"/>
    <property type="match status" value="1"/>
</dbReference>
<gene>
    <name evidence="15" type="ORF">ACFQE9_12825</name>
</gene>
<evidence type="ECO:0000259" key="13">
    <source>
        <dbReference type="Pfam" id="PF00483"/>
    </source>
</evidence>
<feature type="domain" description="Nucleotidyl transferase" evidence="13">
    <location>
        <begin position="15"/>
        <end position="237"/>
    </location>
</feature>
<dbReference type="Gene3D" id="3.90.550.10">
    <property type="entry name" value="Spore Coat Polysaccharide Biosynthesis Protein SpsA, Chain A"/>
    <property type="match status" value="1"/>
</dbReference>
<dbReference type="EC" id="2.3.1.157" evidence="3"/>
<name>A0ABD5UZ84_9EURY</name>
<accession>A0ABD5UZ84</accession>
<evidence type="ECO:0000313" key="15">
    <source>
        <dbReference type="EMBL" id="MFC6893482.1"/>
    </source>
</evidence>
<dbReference type="CDD" id="cd04181">
    <property type="entry name" value="NTP_transferase"/>
    <property type="match status" value="1"/>
</dbReference>
<protein>
    <recommendedName>
        <fullName evidence="5">Bifunctional protein GlmU</fullName>
        <ecNumber evidence="3">2.3.1.157</ecNumber>
        <ecNumber evidence="4">2.7.7.23</ecNumber>
    </recommendedName>
</protein>
<comment type="catalytic activity">
    <reaction evidence="10">
        <text>alpha-D-glucosamine 1-phosphate + acetyl-CoA = N-acetyl-alpha-D-glucosamine 1-phosphate + CoA + H(+)</text>
        <dbReference type="Rhea" id="RHEA:13725"/>
        <dbReference type="ChEBI" id="CHEBI:15378"/>
        <dbReference type="ChEBI" id="CHEBI:57287"/>
        <dbReference type="ChEBI" id="CHEBI:57288"/>
        <dbReference type="ChEBI" id="CHEBI:57776"/>
        <dbReference type="ChEBI" id="CHEBI:58516"/>
        <dbReference type="EC" id="2.3.1.157"/>
    </reaction>
</comment>
<dbReference type="InterPro" id="IPR056729">
    <property type="entry name" value="GMPPB_C"/>
</dbReference>